<dbReference type="RefSeq" id="WP_307350630.1">
    <property type="nucleotide sequence ID" value="NZ_JAUSVS010000006.1"/>
</dbReference>
<evidence type="ECO:0008006" key="4">
    <source>
        <dbReference type="Google" id="ProtNLM"/>
    </source>
</evidence>
<evidence type="ECO:0000313" key="3">
    <source>
        <dbReference type="Proteomes" id="UP001228905"/>
    </source>
</evidence>
<reference evidence="2 3" key="1">
    <citation type="submission" date="2023-07" db="EMBL/GenBank/DDBJ databases">
        <title>Genomic Encyclopedia of Type Strains, Phase IV (KMG-IV): sequencing the most valuable type-strain genomes for metagenomic binning, comparative biology and taxonomic classification.</title>
        <authorList>
            <person name="Goeker M."/>
        </authorList>
    </citation>
    <scope>NUCLEOTIDE SEQUENCE [LARGE SCALE GENOMIC DNA]</scope>
    <source>
        <strain evidence="2 3">DSM 18695</strain>
    </source>
</reference>
<name>A0ABU0IW45_9CAUL</name>
<accession>A0ABU0IW45</accession>
<gene>
    <name evidence="2" type="ORF">QO010_003160</name>
</gene>
<feature type="signal peptide" evidence="1">
    <location>
        <begin position="1"/>
        <end position="22"/>
    </location>
</feature>
<sequence>MSMRSAAAAAILMAGVALTACATATPYQPNVPGQAVSGGFSEQRLDATHFRVTFAGNSLTSRDTVERYLLYRSAELTVDQGFDWFATVEKQVDRTSRTYVEPDPFGYGPGRFGYWRPYWRYYGAGPGWRRWDPWYGDPFWADRMDVRTIEKFEATAEIAVGKGPPPAGDRHVFDARDVLANLGPTIVRPAP</sequence>
<dbReference type="Proteomes" id="UP001228905">
    <property type="component" value="Unassembled WGS sequence"/>
</dbReference>
<proteinExistence type="predicted"/>
<feature type="chain" id="PRO_5046514364" description="Lipoprotein transmembrane" evidence="1">
    <location>
        <begin position="23"/>
        <end position="191"/>
    </location>
</feature>
<protein>
    <recommendedName>
        <fullName evidence="4">Lipoprotein transmembrane</fullName>
    </recommendedName>
</protein>
<dbReference type="EMBL" id="JAUSVS010000006">
    <property type="protein sequence ID" value="MDQ0465373.1"/>
    <property type="molecule type" value="Genomic_DNA"/>
</dbReference>
<dbReference type="NCBIfam" id="NF047637">
    <property type="entry name" value="lipo_CC0125"/>
    <property type="match status" value="1"/>
</dbReference>
<comment type="caution">
    <text evidence="2">The sequence shown here is derived from an EMBL/GenBank/DDBJ whole genome shotgun (WGS) entry which is preliminary data.</text>
</comment>
<evidence type="ECO:0000313" key="2">
    <source>
        <dbReference type="EMBL" id="MDQ0465373.1"/>
    </source>
</evidence>
<keyword evidence="3" id="KW-1185">Reference proteome</keyword>
<keyword evidence="1" id="KW-0732">Signal</keyword>
<evidence type="ECO:0000256" key="1">
    <source>
        <dbReference type="SAM" id="SignalP"/>
    </source>
</evidence>
<dbReference type="PROSITE" id="PS51257">
    <property type="entry name" value="PROKAR_LIPOPROTEIN"/>
    <property type="match status" value="1"/>
</dbReference>
<organism evidence="2 3">
    <name type="scientific">Caulobacter ginsengisoli</name>
    <dbReference type="NCBI Taxonomy" id="400775"/>
    <lineage>
        <taxon>Bacteria</taxon>
        <taxon>Pseudomonadati</taxon>
        <taxon>Pseudomonadota</taxon>
        <taxon>Alphaproteobacteria</taxon>
        <taxon>Caulobacterales</taxon>
        <taxon>Caulobacteraceae</taxon>
        <taxon>Caulobacter</taxon>
    </lineage>
</organism>